<dbReference type="Proteomes" id="UP000245474">
    <property type="component" value="Unassembled WGS sequence"/>
</dbReference>
<dbReference type="EMBL" id="QFFI01000006">
    <property type="protein sequence ID" value="PWG64330.1"/>
    <property type="molecule type" value="Genomic_DNA"/>
</dbReference>
<evidence type="ECO:0000313" key="8">
    <source>
        <dbReference type="Proteomes" id="UP000245474"/>
    </source>
</evidence>
<proteinExistence type="predicted"/>
<feature type="domain" description="TMEM205-like" evidence="6">
    <location>
        <begin position="9"/>
        <end position="101"/>
    </location>
</feature>
<comment type="subcellular location">
    <subcellularLocation>
        <location evidence="1">Membrane</location>
    </subcellularLocation>
</comment>
<dbReference type="InterPro" id="IPR025423">
    <property type="entry name" value="TMEM205-like"/>
</dbReference>
<dbReference type="RefSeq" id="WP_109677058.1">
    <property type="nucleotide sequence ID" value="NZ_CP086615.1"/>
</dbReference>
<comment type="caution">
    <text evidence="7">The sequence shown here is derived from an EMBL/GenBank/DDBJ whole genome shotgun (WGS) entry which is preliminary data.</text>
</comment>
<feature type="transmembrane region" description="Helical" evidence="5">
    <location>
        <begin position="48"/>
        <end position="66"/>
    </location>
</feature>
<accession>A0A2U2N5C9</accession>
<name>A0A2U2N5C9_9GAMM</name>
<feature type="transmembrane region" description="Helical" evidence="5">
    <location>
        <begin position="6"/>
        <end position="28"/>
    </location>
</feature>
<gene>
    <name evidence="7" type="ORF">DEM34_05460</name>
</gene>
<evidence type="ECO:0000256" key="4">
    <source>
        <dbReference type="ARBA" id="ARBA00023136"/>
    </source>
</evidence>
<keyword evidence="4 5" id="KW-0472">Membrane</keyword>
<keyword evidence="3 5" id="KW-1133">Transmembrane helix</keyword>
<feature type="transmembrane region" description="Helical" evidence="5">
    <location>
        <begin position="72"/>
        <end position="95"/>
    </location>
</feature>
<organism evidence="7 8">
    <name type="scientific">Sediminicurvatus halobius</name>
    <dbReference type="NCBI Taxonomy" id="2182432"/>
    <lineage>
        <taxon>Bacteria</taxon>
        <taxon>Pseudomonadati</taxon>
        <taxon>Pseudomonadota</taxon>
        <taxon>Gammaproteobacteria</taxon>
        <taxon>Chromatiales</taxon>
        <taxon>Ectothiorhodospiraceae</taxon>
        <taxon>Sediminicurvatus</taxon>
    </lineage>
</organism>
<keyword evidence="8" id="KW-1185">Reference proteome</keyword>
<reference evidence="7 8" key="1">
    <citation type="submission" date="2018-05" db="EMBL/GenBank/DDBJ databases">
        <title>Spiribacter halobius sp. nov., a moderately halophilic bacterium isolated from marine solar saltern.</title>
        <authorList>
            <person name="Zheng W.-S."/>
            <person name="Lu D.-C."/>
            <person name="Du Z.-J."/>
        </authorList>
    </citation>
    <scope>NUCLEOTIDE SEQUENCE [LARGE SCALE GENOMIC DNA]</scope>
    <source>
        <strain evidence="7 8">E85</strain>
    </source>
</reference>
<dbReference type="OrthoDB" id="5741001at2"/>
<evidence type="ECO:0000259" key="6">
    <source>
        <dbReference type="Pfam" id="PF13664"/>
    </source>
</evidence>
<evidence type="ECO:0000256" key="3">
    <source>
        <dbReference type="ARBA" id="ARBA00022989"/>
    </source>
</evidence>
<dbReference type="GO" id="GO:0016020">
    <property type="term" value="C:membrane"/>
    <property type="evidence" value="ECO:0007669"/>
    <property type="project" value="UniProtKB-SubCell"/>
</dbReference>
<feature type="transmembrane region" description="Helical" evidence="5">
    <location>
        <begin position="116"/>
        <end position="134"/>
    </location>
</feature>
<evidence type="ECO:0000313" key="7">
    <source>
        <dbReference type="EMBL" id="PWG64330.1"/>
    </source>
</evidence>
<evidence type="ECO:0000256" key="5">
    <source>
        <dbReference type="SAM" id="Phobius"/>
    </source>
</evidence>
<sequence>MAEWLTWFALSLWLGAMGFFSFVVAPTVFQALDGESAGRFLRTVFPRYYLFGAGCSLVLVLAALIAPTAGGWVLAGGVALAALALGSLALVPAINRARDAGGAGAQRFRRLHGASVALNIVALLVAVGVSIALVRA</sequence>
<evidence type="ECO:0000256" key="2">
    <source>
        <dbReference type="ARBA" id="ARBA00022692"/>
    </source>
</evidence>
<keyword evidence="2 5" id="KW-0812">Transmembrane</keyword>
<dbReference type="AlphaFoldDB" id="A0A2U2N5C9"/>
<protein>
    <submittedName>
        <fullName evidence="7">DUF4149 domain-containing protein</fullName>
    </submittedName>
</protein>
<evidence type="ECO:0000256" key="1">
    <source>
        <dbReference type="ARBA" id="ARBA00004370"/>
    </source>
</evidence>
<dbReference type="Pfam" id="PF13664">
    <property type="entry name" value="DUF4149"/>
    <property type="match status" value="1"/>
</dbReference>